<keyword evidence="5" id="KW-1185">Reference proteome</keyword>
<sequence>MSDCDCETAQKNLYEVLRGELCAEESAPIREHIEQCPGCQNEQSVCERLTEVVRRTCEDERADSAPVDLRDAILNNLRAG</sequence>
<keyword evidence="1" id="KW-0805">Transcription regulation</keyword>
<evidence type="ECO:0000313" key="4">
    <source>
        <dbReference type="EMBL" id="MBL3678081.1"/>
    </source>
</evidence>
<dbReference type="InterPro" id="IPR041916">
    <property type="entry name" value="Anti_sigma_zinc_sf"/>
</dbReference>
<evidence type="ECO:0000259" key="3">
    <source>
        <dbReference type="Pfam" id="PF13490"/>
    </source>
</evidence>
<organism evidence="4 5">
    <name type="scientific">Leucobacter chromiireducens subsp. solipictus</name>
    <dbReference type="NCBI Taxonomy" id="398235"/>
    <lineage>
        <taxon>Bacteria</taxon>
        <taxon>Bacillati</taxon>
        <taxon>Actinomycetota</taxon>
        <taxon>Actinomycetes</taxon>
        <taxon>Micrococcales</taxon>
        <taxon>Microbacteriaceae</taxon>
        <taxon>Leucobacter</taxon>
    </lineage>
</organism>
<keyword evidence="2" id="KW-0804">Transcription</keyword>
<evidence type="ECO:0000313" key="5">
    <source>
        <dbReference type="Proteomes" id="UP001645859"/>
    </source>
</evidence>
<evidence type="ECO:0000256" key="2">
    <source>
        <dbReference type="ARBA" id="ARBA00023163"/>
    </source>
</evidence>
<dbReference type="Gene3D" id="1.10.10.1320">
    <property type="entry name" value="Anti-sigma factor, zinc-finger domain"/>
    <property type="match status" value="1"/>
</dbReference>
<gene>
    <name evidence="4" type="ORF">D3230_02015</name>
</gene>
<proteinExistence type="predicted"/>
<comment type="caution">
    <text evidence="4">The sequence shown here is derived from an EMBL/GenBank/DDBJ whole genome shotgun (WGS) entry which is preliminary data.</text>
</comment>
<dbReference type="Proteomes" id="UP001645859">
    <property type="component" value="Unassembled WGS sequence"/>
</dbReference>
<protein>
    <submittedName>
        <fullName evidence="4">Alpha-ketoglutarate decarboxylase</fullName>
    </submittedName>
</protein>
<dbReference type="RefSeq" id="WP_202343319.1">
    <property type="nucleotide sequence ID" value="NZ_BAAAPI010000016.1"/>
</dbReference>
<name>A0ABS1SCI1_9MICO</name>
<accession>A0ABS1SCI1</accession>
<dbReference type="EMBL" id="QYAC01000001">
    <property type="protein sequence ID" value="MBL3678081.1"/>
    <property type="molecule type" value="Genomic_DNA"/>
</dbReference>
<dbReference type="Pfam" id="PF13490">
    <property type="entry name" value="zf-HC2"/>
    <property type="match status" value="1"/>
</dbReference>
<evidence type="ECO:0000256" key="1">
    <source>
        <dbReference type="ARBA" id="ARBA00023015"/>
    </source>
</evidence>
<dbReference type="InterPro" id="IPR027383">
    <property type="entry name" value="Znf_put"/>
</dbReference>
<reference evidence="4 5" key="1">
    <citation type="submission" date="2018-09" db="EMBL/GenBank/DDBJ databases">
        <title>Comparative genomics of Leucobacter spp.</title>
        <authorList>
            <person name="Reis A.C."/>
            <person name="Kolvenbach B.A."/>
            <person name="Corvini P.F.X."/>
            <person name="Nunes O.C."/>
        </authorList>
    </citation>
    <scope>NUCLEOTIDE SEQUENCE [LARGE SCALE GENOMIC DNA]</scope>
    <source>
        <strain evidence="4 5">TAN 31504</strain>
    </source>
</reference>
<feature type="domain" description="Putative zinc-finger" evidence="3">
    <location>
        <begin position="6"/>
        <end position="40"/>
    </location>
</feature>